<name>A0A5C3PAN9_9APHY</name>
<reference evidence="2 3" key="1">
    <citation type="journal article" date="2019" name="Nat. Ecol. Evol.">
        <title>Megaphylogeny resolves global patterns of mushroom evolution.</title>
        <authorList>
            <person name="Varga T."/>
            <person name="Krizsan K."/>
            <person name="Foldi C."/>
            <person name="Dima B."/>
            <person name="Sanchez-Garcia M."/>
            <person name="Sanchez-Ramirez S."/>
            <person name="Szollosi G.J."/>
            <person name="Szarkandi J.G."/>
            <person name="Papp V."/>
            <person name="Albert L."/>
            <person name="Andreopoulos W."/>
            <person name="Angelini C."/>
            <person name="Antonin V."/>
            <person name="Barry K.W."/>
            <person name="Bougher N.L."/>
            <person name="Buchanan P."/>
            <person name="Buyck B."/>
            <person name="Bense V."/>
            <person name="Catcheside P."/>
            <person name="Chovatia M."/>
            <person name="Cooper J."/>
            <person name="Damon W."/>
            <person name="Desjardin D."/>
            <person name="Finy P."/>
            <person name="Geml J."/>
            <person name="Haridas S."/>
            <person name="Hughes K."/>
            <person name="Justo A."/>
            <person name="Karasinski D."/>
            <person name="Kautmanova I."/>
            <person name="Kiss B."/>
            <person name="Kocsube S."/>
            <person name="Kotiranta H."/>
            <person name="LaButti K.M."/>
            <person name="Lechner B.E."/>
            <person name="Liimatainen K."/>
            <person name="Lipzen A."/>
            <person name="Lukacs Z."/>
            <person name="Mihaltcheva S."/>
            <person name="Morgado L.N."/>
            <person name="Niskanen T."/>
            <person name="Noordeloos M.E."/>
            <person name="Ohm R.A."/>
            <person name="Ortiz-Santana B."/>
            <person name="Ovrebo C."/>
            <person name="Racz N."/>
            <person name="Riley R."/>
            <person name="Savchenko A."/>
            <person name="Shiryaev A."/>
            <person name="Soop K."/>
            <person name="Spirin V."/>
            <person name="Szebenyi C."/>
            <person name="Tomsovsky M."/>
            <person name="Tulloss R.E."/>
            <person name="Uehling J."/>
            <person name="Grigoriev I.V."/>
            <person name="Vagvolgyi C."/>
            <person name="Papp T."/>
            <person name="Martin F.M."/>
            <person name="Miettinen O."/>
            <person name="Hibbett D.S."/>
            <person name="Nagy L.G."/>
        </authorList>
    </citation>
    <scope>NUCLEOTIDE SEQUENCE [LARGE SCALE GENOMIC DNA]</scope>
    <source>
        <strain evidence="2 3">HHB13444</strain>
    </source>
</reference>
<evidence type="ECO:0000313" key="3">
    <source>
        <dbReference type="Proteomes" id="UP000308197"/>
    </source>
</evidence>
<proteinExistence type="predicted"/>
<evidence type="ECO:0000256" key="1">
    <source>
        <dbReference type="SAM" id="MobiDB-lite"/>
    </source>
</evidence>
<dbReference type="EMBL" id="ML211223">
    <property type="protein sequence ID" value="TFK85979.1"/>
    <property type="molecule type" value="Genomic_DNA"/>
</dbReference>
<dbReference type="AlphaFoldDB" id="A0A5C3PAN9"/>
<evidence type="ECO:0000313" key="2">
    <source>
        <dbReference type="EMBL" id="TFK85979.1"/>
    </source>
</evidence>
<keyword evidence="3" id="KW-1185">Reference proteome</keyword>
<protein>
    <submittedName>
        <fullName evidence="2">Uncharacterized protein</fullName>
    </submittedName>
</protein>
<dbReference type="Proteomes" id="UP000308197">
    <property type="component" value="Unassembled WGS sequence"/>
</dbReference>
<organism evidence="2 3">
    <name type="scientific">Polyporus arcularius HHB13444</name>
    <dbReference type="NCBI Taxonomy" id="1314778"/>
    <lineage>
        <taxon>Eukaryota</taxon>
        <taxon>Fungi</taxon>
        <taxon>Dikarya</taxon>
        <taxon>Basidiomycota</taxon>
        <taxon>Agaricomycotina</taxon>
        <taxon>Agaricomycetes</taxon>
        <taxon>Polyporales</taxon>
        <taxon>Polyporaceae</taxon>
        <taxon>Polyporus</taxon>
    </lineage>
</organism>
<accession>A0A5C3PAN9</accession>
<gene>
    <name evidence="2" type="ORF">K466DRAFT_170890</name>
</gene>
<feature type="region of interest" description="Disordered" evidence="1">
    <location>
        <begin position="141"/>
        <end position="164"/>
    </location>
</feature>
<feature type="compositionally biased region" description="Polar residues" evidence="1">
    <location>
        <begin position="141"/>
        <end position="151"/>
    </location>
</feature>
<sequence>MWAVFGGCGQGYMYMCLPIAGVRVPSGQSLSPSPCRDTYLSQAEAVRDTSLVPVLGTGLCASPQFPRMRDPSPCRRPASSTVAWYMAVATSVERTDASECTLLSVNRQPRSTLASCERHACRRSGPQFFDGFSAPQQTLPVSTLDRSQTWRTPGAKPRSLQGYG</sequence>
<dbReference type="InParanoid" id="A0A5C3PAN9"/>